<comment type="similarity">
    <text evidence="2">Belongs to the binding-protein-dependent transport system permease family. CysTW subfamily.</text>
</comment>
<dbReference type="SUPFAM" id="SSF161098">
    <property type="entry name" value="MetI-like"/>
    <property type="match status" value="1"/>
</dbReference>
<protein>
    <submittedName>
        <fullName evidence="10">Polyamine ABC transporter permease</fullName>
    </submittedName>
</protein>
<feature type="transmembrane region" description="Helical" evidence="8">
    <location>
        <begin position="182"/>
        <end position="200"/>
    </location>
</feature>
<comment type="subcellular location">
    <subcellularLocation>
        <location evidence="1 8">Cell membrane</location>
        <topology evidence="1 8">Multi-pass membrane protein</topology>
    </subcellularLocation>
</comment>
<dbReference type="EMBL" id="JTDL01000082">
    <property type="protein sequence ID" value="KHL04233.1"/>
    <property type="molecule type" value="Genomic_DNA"/>
</dbReference>
<accession>A0A0B2AQT6</accession>
<dbReference type="InterPro" id="IPR035906">
    <property type="entry name" value="MetI-like_sf"/>
</dbReference>
<sequence>MTAPTETQQLMSVRAGVLPGALEKAKAARDRRTYLLLLLPAILGLFATFLLPLGYMVKMSFDRGAPDGVIESAFTLDSYVRALSDPYYWQVIWNTFQMGIIVGVLCVLVSYPIALFLVRTRSRFRGLLMAVAVAPLLTSAIVRTYGWMVILGSNGLVNSSLHSMGLIDAPLKLTNNMTGVEIGLVEIFMPYAILTMVSGFGRLSSQLEEAAGSLGANGFQVFARITLPLSLPGVLASFLMVFVLTISTFVTPTLLGGGTVQVLATEIYDQTTGVLNWPFAAALSVILLALFGAIIAVYQRLTRKIGG</sequence>
<reference evidence="10 11" key="1">
    <citation type="submission" date="2014-09" db="EMBL/GenBank/DDBJ databases">
        <title>Genome sequence of Sinomonas sp. MUSC 117.</title>
        <authorList>
            <person name="Lee L.-H."/>
        </authorList>
    </citation>
    <scope>NUCLEOTIDE SEQUENCE [LARGE SCALE GENOMIC DNA]</scope>
    <source>
        <strain evidence="10 11">MUSC 117</strain>
    </source>
</reference>
<evidence type="ECO:0000256" key="1">
    <source>
        <dbReference type="ARBA" id="ARBA00004651"/>
    </source>
</evidence>
<dbReference type="Pfam" id="PF00528">
    <property type="entry name" value="BPD_transp_1"/>
    <property type="match status" value="1"/>
</dbReference>
<keyword evidence="5 8" id="KW-0812">Transmembrane</keyword>
<dbReference type="RefSeq" id="WP_043121368.1">
    <property type="nucleotide sequence ID" value="NZ_JTDL01000082.1"/>
</dbReference>
<dbReference type="GO" id="GO:0055085">
    <property type="term" value="P:transmembrane transport"/>
    <property type="evidence" value="ECO:0007669"/>
    <property type="project" value="InterPro"/>
</dbReference>
<dbReference type="Proteomes" id="UP000030982">
    <property type="component" value="Unassembled WGS sequence"/>
</dbReference>
<keyword evidence="6 8" id="KW-1133">Transmembrane helix</keyword>
<evidence type="ECO:0000256" key="5">
    <source>
        <dbReference type="ARBA" id="ARBA00022692"/>
    </source>
</evidence>
<feature type="domain" description="ABC transmembrane type-1" evidence="9">
    <location>
        <begin position="92"/>
        <end position="298"/>
    </location>
</feature>
<name>A0A0B2AQT6_9MICC</name>
<keyword evidence="11" id="KW-1185">Reference proteome</keyword>
<keyword evidence="4" id="KW-1003">Cell membrane</keyword>
<evidence type="ECO:0000256" key="7">
    <source>
        <dbReference type="ARBA" id="ARBA00023136"/>
    </source>
</evidence>
<feature type="transmembrane region" description="Helical" evidence="8">
    <location>
        <begin position="96"/>
        <end position="118"/>
    </location>
</feature>
<evidence type="ECO:0000256" key="4">
    <source>
        <dbReference type="ARBA" id="ARBA00022475"/>
    </source>
</evidence>
<dbReference type="STRING" id="1338436.LK10_06760"/>
<evidence type="ECO:0000256" key="2">
    <source>
        <dbReference type="ARBA" id="ARBA00007069"/>
    </source>
</evidence>
<evidence type="ECO:0000313" key="10">
    <source>
        <dbReference type="EMBL" id="KHL04233.1"/>
    </source>
</evidence>
<feature type="transmembrane region" description="Helical" evidence="8">
    <location>
        <begin position="34"/>
        <end position="57"/>
    </location>
</feature>
<evidence type="ECO:0000313" key="11">
    <source>
        <dbReference type="Proteomes" id="UP000030982"/>
    </source>
</evidence>
<dbReference type="PANTHER" id="PTHR42929:SF5">
    <property type="entry name" value="ABC TRANSPORTER PERMEASE PROTEIN"/>
    <property type="match status" value="1"/>
</dbReference>
<proteinExistence type="inferred from homology"/>
<dbReference type="CDD" id="cd06261">
    <property type="entry name" value="TM_PBP2"/>
    <property type="match status" value="1"/>
</dbReference>
<dbReference type="PROSITE" id="PS50928">
    <property type="entry name" value="ABC_TM1"/>
    <property type="match status" value="1"/>
</dbReference>
<feature type="transmembrane region" description="Helical" evidence="8">
    <location>
        <begin position="275"/>
        <end position="298"/>
    </location>
</feature>
<feature type="transmembrane region" description="Helical" evidence="8">
    <location>
        <begin position="234"/>
        <end position="255"/>
    </location>
</feature>
<evidence type="ECO:0000259" key="9">
    <source>
        <dbReference type="PROSITE" id="PS50928"/>
    </source>
</evidence>
<evidence type="ECO:0000256" key="3">
    <source>
        <dbReference type="ARBA" id="ARBA00022448"/>
    </source>
</evidence>
<comment type="caution">
    <text evidence="10">The sequence shown here is derived from an EMBL/GenBank/DDBJ whole genome shotgun (WGS) entry which is preliminary data.</text>
</comment>
<dbReference type="Gene3D" id="1.10.3720.10">
    <property type="entry name" value="MetI-like"/>
    <property type="match status" value="1"/>
</dbReference>
<gene>
    <name evidence="10" type="ORF">LK10_06760</name>
</gene>
<organism evidence="10 11">
    <name type="scientific">Sinomonas humi</name>
    <dbReference type="NCBI Taxonomy" id="1338436"/>
    <lineage>
        <taxon>Bacteria</taxon>
        <taxon>Bacillati</taxon>
        <taxon>Actinomycetota</taxon>
        <taxon>Actinomycetes</taxon>
        <taxon>Micrococcales</taxon>
        <taxon>Micrococcaceae</taxon>
        <taxon>Sinomonas</taxon>
    </lineage>
</organism>
<feature type="transmembrane region" description="Helical" evidence="8">
    <location>
        <begin position="127"/>
        <end position="150"/>
    </location>
</feature>
<evidence type="ECO:0000256" key="8">
    <source>
        <dbReference type="RuleBase" id="RU363032"/>
    </source>
</evidence>
<dbReference type="AlphaFoldDB" id="A0A0B2AQT6"/>
<keyword evidence="3 8" id="KW-0813">Transport</keyword>
<dbReference type="GO" id="GO:0005886">
    <property type="term" value="C:plasma membrane"/>
    <property type="evidence" value="ECO:0007669"/>
    <property type="project" value="UniProtKB-SubCell"/>
</dbReference>
<dbReference type="InterPro" id="IPR000515">
    <property type="entry name" value="MetI-like"/>
</dbReference>
<evidence type="ECO:0000256" key="6">
    <source>
        <dbReference type="ARBA" id="ARBA00022989"/>
    </source>
</evidence>
<keyword evidence="7 8" id="KW-0472">Membrane</keyword>
<dbReference type="PANTHER" id="PTHR42929">
    <property type="entry name" value="INNER MEMBRANE ABC TRANSPORTER PERMEASE PROTEIN YDCU-RELATED-RELATED"/>
    <property type="match status" value="1"/>
</dbReference>